<keyword evidence="4" id="KW-1185">Reference proteome</keyword>
<dbReference type="InterPro" id="IPR001810">
    <property type="entry name" value="F-box_dom"/>
</dbReference>
<dbReference type="SMART" id="SM00256">
    <property type="entry name" value="FBOX"/>
    <property type="match status" value="2"/>
</dbReference>
<dbReference type="Pfam" id="PF12937">
    <property type="entry name" value="F-box-like"/>
    <property type="match status" value="1"/>
</dbReference>
<feature type="domain" description="F-box" evidence="2">
    <location>
        <begin position="183"/>
        <end position="242"/>
    </location>
</feature>
<reference evidence="3 4" key="1">
    <citation type="submission" date="2021-11" db="EMBL/GenBank/DDBJ databases">
        <title>Black yeast isolated from Biological Soil Crust.</title>
        <authorList>
            <person name="Kurbessoian T."/>
        </authorList>
    </citation>
    <scope>NUCLEOTIDE SEQUENCE [LARGE SCALE GENOMIC DNA]</scope>
    <source>
        <strain evidence="3 4">CCFEE 5522</strain>
    </source>
</reference>
<proteinExistence type="predicted"/>
<dbReference type="EMBL" id="JAVFHQ010000009">
    <property type="protein sequence ID" value="KAK4547951.1"/>
    <property type="molecule type" value="Genomic_DNA"/>
</dbReference>
<gene>
    <name evidence="3" type="ORF">LTR36_010670</name>
</gene>
<evidence type="ECO:0000313" key="3">
    <source>
        <dbReference type="EMBL" id="KAK4547951.1"/>
    </source>
</evidence>
<name>A0AAV9JRU6_9PEZI</name>
<dbReference type="CDD" id="cd09917">
    <property type="entry name" value="F-box_SF"/>
    <property type="match status" value="1"/>
</dbReference>
<dbReference type="AlphaFoldDB" id="A0AAV9JRU6"/>
<feature type="domain" description="F-box" evidence="2">
    <location>
        <begin position="1"/>
        <end position="59"/>
    </location>
</feature>
<sequence length="422" mass="48630">MLTRLPKELQLDIIDLLGYQDAIRLSQANKRFSDIVDPQSWPISEKGKLVYNAQSWDKHNLTQKEQFKPKRHSKPTIVTTRDRDEFPGGGYSSRWDTCFCVTCGMNKDAYKPGGVIKVVTREVYHLRTGEWEKDLHGRLRVACSTCRAFMEYRELETDIWCEDQRSQATPNTSALTDGQLLPKGRIERLPAELQLQVLGDLDYQSAIRLSQTNRYFHAVAKQEVSVGAKVDFVIIAQYWEKHSVDTVSWTLEGNFWTEDINRDFRTVTVGYGCFTCFRVRPMEAFAARQILRCNKCGPRTRAMRHNLRCCIDCQIQERRFRHGLGIKLLHKLSTLQRESSKGVIEVRIVESQQMRYCDECKMLHTEEVFEESGCGEVKPSQKAIKRDGYSRSHRVHEPEVLEVEEDTIGMFGAAGFEDEVGG</sequence>
<dbReference type="Pfam" id="PF00646">
    <property type="entry name" value="F-box"/>
    <property type="match status" value="1"/>
</dbReference>
<evidence type="ECO:0000256" key="1">
    <source>
        <dbReference type="SAM" id="MobiDB-lite"/>
    </source>
</evidence>
<dbReference type="Proteomes" id="UP001324427">
    <property type="component" value="Unassembled WGS sequence"/>
</dbReference>
<organism evidence="3 4">
    <name type="scientific">Oleoguttula mirabilis</name>
    <dbReference type="NCBI Taxonomy" id="1507867"/>
    <lineage>
        <taxon>Eukaryota</taxon>
        <taxon>Fungi</taxon>
        <taxon>Dikarya</taxon>
        <taxon>Ascomycota</taxon>
        <taxon>Pezizomycotina</taxon>
        <taxon>Dothideomycetes</taxon>
        <taxon>Dothideomycetidae</taxon>
        <taxon>Mycosphaerellales</taxon>
        <taxon>Teratosphaeriaceae</taxon>
        <taxon>Oleoguttula</taxon>
    </lineage>
</organism>
<evidence type="ECO:0000259" key="2">
    <source>
        <dbReference type="PROSITE" id="PS50181"/>
    </source>
</evidence>
<evidence type="ECO:0000313" key="4">
    <source>
        <dbReference type="Proteomes" id="UP001324427"/>
    </source>
</evidence>
<dbReference type="InterPro" id="IPR036047">
    <property type="entry name" value="F-box-like_dom_sf"/>
</dbReference>
<protein>
    <recommendedName>
        <fullName evidence="2">F-box domain-containing protein</fullName>
    </recommendedName>
</protein>
<accession>A0AAV9JRU6</accession>
<feature type="region of interest" description="Disordered" evidence="1">
    <location>
        <begin position="62"/>
        <end position="85"/>
    </location>
</feature>
<dbReference type="SUPFAM" id="SSF81383">
    <property type="entry name" value="F-box domain"/>
    <property type="match status" value="2"/>
</dbReference>
<dbReference type="PROSITE" id="PS50181">
    <property type="entry name" value="FBOX"/>
    <property type="match status" value="2"/>
</dbReference>
<comment type="caution">
    <text evidence="3">The sequence shown here is derived from an EMBL/GenBank/DDBJ whole genome shotgun (WGS) entry which is preliminary data.</text>
</comment>